<name>A0A813MY14_9BILA</name>
<evidence type="ECO:0000313" key="3">
    <source>
        <dbReference type="Proteomes" id="UP000663879"/>
    </source>
</evidence>
<comment type="caution">
    <text evidence="2">The sequence shown here is derived from an EMBL/GenBank/DDBJ whole genome shotgun (WGS) entry which is preliminary data.</text>
</comment>
<proteinExistence type="predicted"/>
<organism evidence="2 3">
    <name type="scientific">Brachionus calyciflorus</name>
    <dbReference type="NCBI Taxonomy" id="104777"/>
    <lineage>
        <taxon>Eukaryota</taxon>
        <taxon>Metazoa</taxon>
        <taxon>Spiralia</taxon>
        <taxon>Gnathifera</taxon>
        <taxon>Rotifera</taxon>
        <taxon>Eurotatoria</taxon>
        <taxon>Monogononta</taxon>
        <taxon>Pseudotrocha</taxon>
        <taxon>Ploima</taxon>
        <taxon>Brachionidae</taxon>
        <taxon>Brachionus</taxon>
    </lineage>
</organism>
<reference evidence="2" key="1">
    <citation type="submission" date="2021-02" db="EMBL/GenBank/DDBJ databases">
        <authorList>
            <person name="Nowell W R."/>
        </authorList>
    </citation>
    <scope>NUCLEOTIDE SEQUENCE</scope>
    <source>
        <strain evidence="2">Ploen Becks lab</strain>
    </source>
</reference>
<evidence type="ECO:0000313" key="2">
    <source>
        <dbReference type="EMBL" id="CAF0728969.1"/>
    </source>
</evidence>
<evidence type="ECO:0000256" key="1">
    <source>
        <dbReference type="SAM" id="MobiDB-lite"/>
    </source>
</evidence>
<dbReference type="AlphaFoldDB" id="A0A813MY14"/>
<keyword evidence="3" id="KW-1185">Reference proteome</keyword>
<accession>A0A813MY14</accession>
<sequence>MKTTSLPKRRVGRPTKEESQKWKDLIFMRNINRPSQHPSSSPDVIMLDEPRSSNTDTFYPKLIKVVDEIEEEAVVSAWIVMIRI</sequence>
<gene>
    <name evidence="2" type="ORF">OXX778_LOCUS2712</name>
</gene>
<protein>
    <submittedName>
        <fullName evidence="2">Uncharacterized protein</fullName>
    </submittedName>
</protein>
<dbReference type="EMBL" id="CAJNOC010000219">
    <property type="protein sequence ID" value="CAF0728969.1"/>
    <property type="molecule type" value="Genomic_DNA"/>
</dbReference>
<feature type="region of interest" description="Disordered" evidence="1">
    <location>
        <begin position="1"/>
        <end position="20"/>
    </location>
</feature>
<dbReference type="Proteomes" id="UP000663879">
    <property type="component" value="Unassembled WGS sequence"/>
</dbReference>